<gene>
    <name evidence="7" type="ORF">KO481_12620</name>
</gene>
<dbReference type="PANTHER" id="PTHR30346:SF0">
    <property type="entry name" value="HCA OPERON TRANSCRIPTIONAL ACTIVATOR HCAR"/>
    <property type="match status" value="1"/>
</dbReference>
<evidence type="ECO:0000259" key="6">
    <source>
        <dbReference type="PROSITE" id="PS50931"/>
    </source>
</evidence>
<accession>A0ABS6AZD8</accession>
<dbReference type="PRINTS" id="PR00039">
    <property type="entry name" value="HTHLYSR"/>
</dbReference>
<dbReference type="Gene3D" id="1.10.10.10">
    <property type="entry name" value="Winged helix-like DNA-binding domain superfamily/Winged helix DNA-binding domain"/>
    <property type="match status" value="1"/>
</dbReference>
<dbReference type="InterPro" id="IPR036390">
    <property type="entry name" value="WH_DNA-bd_sf"/>
</dbReference>
<protein>
    <submittedName>
        <fullName evidence="7">LysR family transcriptional regulator</fullName>
    </submittedName>
</protein>
<dbReference type="EMBL" id="JAHKNI010000003">
    <property type="protein sequence ID" value="MBU3062365.1"/>
    <property type="molecule type" value="Genomic_DNA"/>
</dbReference>
<evidence type="ECO:0000256" key="4">
    <source>
        <dbReference type="ARBA" id="ARBA00023159"/>
    </source>
</evidence>
<dbReference type="Pfam" id="PF03466">
    <property type="entry name" value="LysR_substrate"/>
    <property type="match status" value="1"/>
</dbReference>
<comment type="caution">
    <text evidence="7">The sequence shown here is derived from an EMBL/GenBank/DDBJ whole genome shotgun (WGS) entry which is preliminary data.</text>
</comment>
<organism evidence="7 8">
    <name type="scientific">Nocardia albiluteola</name>
    <dbReference type="NCBI Taxonomy" id="2842303"/>
    <lineage>
        <taxon>Bacteria</taxon>
        <taxon>Bacillati</taxon>
        <taxon>Actinomycetota</taxon>
        <taxon>Actinomycetes</taxon>
        <taxon>Mycobacteriales</taxon>
        <taxon>Nocardiaceae</taxon>
        <taxon>Nocardia</taxon>
    </lineage>
</organism>
<keyword evidence="4" id="KW-0010">Activator</keyword>
<name>A0ABS6AZD8_9NOCA</name>
<dbReference type="SUPFAM" id="SSF53850">
    <property type="entry name" value="Periplasmic binding protein-like II"/>
    <property type="match status" value="1"/>
</dbReference>
<dbReference type="Gene3D" id="3.40.190.10">
    <property type="entry name" value="Periplasmic binding protein-like II"/>
    <property type="match status" value="2"/>
</dbReference>
<comment type="similarity">
    <text evidence="1">Belongs to the LysR transcriptional regulatory family.</text>
</comment>
<dbReference type="InterPro" id="IPR000847">
    <property type="entry name" value="LysR_HTH_N"/>
</dbReference>
<proteinExistence type="inferred from homology"/>
<dbReference type="InterPro" id="IPR005119">
    <property type="entry name" value="LysR_subst-bd"/>
</dbReference>
<dbReference type="SUPFAM" id="SSF46785">
    <property type="entry name" value="Winged helix' DNA-binding domain"/>
    <property type="match status" value="1"/>
</dbReference>
<dbReference type="PANTHER" id="PTHR30346">
    <property type="entry name" value="TRANSCRIPTIONAL DUAL REGULATOR HCAR-RELATED"/>
    <property type="match status" value="1"/>
</dbReference>
<keyword evidence="3" id="KW-0238">DNA-binding</keyword>
<evidence type="ECO:0000313" key="7">
    <source>
        <dbReference type="EMBL" id="MBU3062365.1"/>
    </source>
</evidence>
<reference evidence="7 8" key="1">
    <citation type="submission" date="2021-06" db="EMBL/GenBank/DDBJ databases">
        <title>Actinomycetes sequencing.</title>
        <authorList>
            <person name="Shan Q."/>
        </authorList>
    </citation>
    <scope>NUCLEOTIDE SEQUENCE [LARGE SCALE GENOMIC DNA]</scope>
    <source>
        <strain evidence="7 8">NEAU-G5</strain>
    </source>
</reference>
<evidence type="ECO:0000256" key="1">
    <source>
        <dbReference type="ARBA" id="ARBA00009437"/>
    </source>
</evidence>
<dbReference type="Pfam" id="PF00126">
    <property type="entry name" value="HTH_1"/>
    <property type="match status" value="1"/>
</dbReference>
<keyword evidence="5" id="KW-0804">Transcription</keyword>
<evidence type="ECO:0000256" key="2">
    <source>
        <dbReference type="ARBA" id="ARBA00023015"/>
    </source>
</evidence>
<dbReference type="Proteomes" id="UP000733379">
    <property type="component" value="Unassembled WGS sequence"/>
</dbReference>
<keyword evidence="2" id="KW-0805">Transcription regulation</keyword>
<evidence type="ECO:0000256" key="3">
    <source>
        <dbReference type="ARBA" id="ARBA00023125"/>
    </source>
</evidence>
<keyword evidence="8" id="KW-1185">Reference proteome</keyword>
<sequence>MQIGWNESAIDPGALRVFVVLAEELHFGRTAARLSMSQPRVSQVVRSLERQIDGSLFTRTSRRVQLTPLGRELLLGAAPALREIDRVVAATRNSARSLRIGFLGPFASTLDRAIAIFRGQQPEFPVRLVQLPWGGAFDALRRGEIDMQVYLWPVAEGDLTTGPIVGEYPRMLAIARDHPLAARPVLTLEDLGDLAVMPPPANIPQHTVQANWPPDRTPSGRAIRAAGSVHTEAETLGAVARGDAVHVTSSAMAAHFTHPGVAYVSFTGMPPVQAVLVWHKRNSCTKVLEFAALAERACRSASAVA</sequence>
<feature type="domain" description="HTH lysR-type" evidence="6">
    <location>
        <begin position="10"/>
        <end position="67"/>
    </location>
</feature>
<evidence type="ECO:0000256" key="5">
    <source>
        <dbReference type="ARBA" id="ARBA00023163"/>
    </source>
</evidence>
<evidence type="ECO:0000313" key="8">
    <source>
        <dbReference type="Proteomes" id="UP000733379"/>
    </source>
</evidence>
<dbReference type="PROSITE" id="PS50931">
    <property type="entry name" value="HTH_LYSR"/>
    <property type="match status" value="1"/>
</dbReference>
<dbReference type="RefSeq" id="WP_215917220.1">
    <property type="nucleotide sequence ID" value="NZ_JAHKNI010000003.1"/>
</dbReference>
<dbReference type="InterPro" id="IPR036388">
    <property type="entry name" value="WH-like_DNA-bd_sf"/>
</dbReference>